<name>A0ABY1R362_9FLAO</name>
<proteinExistence type="predicted"/>
<dbReference type="RefSeq" id="WP_283416864.1">
    <property type="nucleotide sequence ID" value="NZ_FXUO01000004.1"/>
</dbReference>
<keyword evidence="1" id="KW-0472">Membrane</keyword>
<feature type="transmembrane region" description="Helical" evidence="1">
    <location>
        <begin position="7"/>
        <end position="25"/>
    </location>
</feature>
<organism evidence="2 3">
    <name type="scientific">Epilithonimonas pallida</name>
    <dbReference type="NCBI Taxonomy" id="373671"/>
    <lineage>
        <taxon>Bacteria</taxon>
        <taxon>Pseudomonadati</taxon>
        <taxon>Bacteroidota</taxon>
        <taxon>Flavobacteriia</taxon>
        <taxon>Flavobacteriales</taxon>
        <taxon>Weeksellaceae</taxon>
        <taxon>Chryseobacterium group</taxon>
        <taxon>Epilithonimonas</taxon>
    </lineage>
</organism>
<comment type="caution">
    <text evidence="2">The sequence shown here is derived from an EMBL/GenBank/DDBJ whole genome shotgun (WGS) entry which is preliminary data.</text>
</comment>
<keyword evidence="1" id="KW-1133">Transmembrane helix</keyword>
<accession>A0ABY1R362</accession>
<gene>
    <name evidence="2" type="ORF">SAMN05421679_104436</name>
</gene>
<evidence type="ECO:0000256" key="1">
    <source>
        <dbReference type="SAM" id="Phobius"/>
    </source>
</evidence>
<protein>
    <submittedName>
        <fullName evidence="2">Uncharacterized protein</fullName>
    </submittedName>
</protein>
<reference evidence="2 3" key="1">
    <citation type="submission" date="2017-05" db="EMBL/GenBank/DDBJ databases">
        <authorList>
            <person name="Varghese N."/>
            <person name="Submissions S."/>
        </authorList>
    </citation>
    <scope>NUCLEOTIDE SEQUENCE [LARGE SCALE GENOMIC DNA]</scope>
    <source>
        <strain evidence="2 3">DSM 18015</strain>
    </source>
</reference>
<dbReference type="EMBL" id="FXUO01000004">
    <property type="protein sequence ID" value="SMP93379.1"/>
    <property type="molecule type" value="Genomic_DNA"/>
</dbReference>
<keyword evidence="1" id="KW-0812">Transmembrane</keyword>
<sequence length="173" mass="20177">MKNLQLIGLFLVVVGSFLPLVHIPIVGNWNYWKVDHTLAIAVWGFSLLMLVFILINKNKFVKIMTFLMILLFVFTIVAIKLKSLDYFSFLPFKSWQSTFAGIVKLSWGWLIEFLGVALILIASRKNRFEPQRLKISTKSTTNFRINEGHCELREKDFVTLFKKVEPQELKEHN</sequence>
<evidence type="ECO:0000313" key="3">
    <source>
        <dbReference type="Proteomes" id="UP001158050"/>
    </source>
</evidence>
<feature type="transmembrane region" description="Helical" evidence="1">
    <location>
        <begin position="60"/>
        <end position="79"/>
    </location>
</feature>
<feature type="transmembrane region" description="Helical" evidence="1">
    <location>
        <begin position="99"/>
        <end position="122"/>
    </location>
</feature>
<keyword evidence="3" id="KW-1185">Reference proteome</keyword>
<evidence type="ECO:0000313" key="2">
    <source>
        <dbReference type="EMBL" id="SMP93379.1"/>
    </source>
</evidence>
<feature type="transmembrane region" description="Helical" evidence="1">
    <location>
        <begin position="37"/>
        <end position="55"/>
    </location>
</feature>
<dbReference type="Proteomes" id="UP001158050">
    <property type="component" value="Unassembled WGS sequence"/>
</dbReference>